<gene>
    <name evidence="10" type="ORF">A7A78_08370</name>
</gene>
<dbReference type="InterPro" id="IPR004143">
    <property type="entry name" value="BPL_LPL_catalytic"/>
</dbReference>
<dbReference type="AlphaFoldDB" id="A0A1A9L9I8"/>
<dbReference type="GO" id="GO:0009249">
    <property type="term" value="P:protein lipoylation"/>
    <property type="evidence" value="ECO:0007669"/>
    <property type="project" value="InterPro"/>
</dbReference>
<protein>
    <recommendedName>
        <fullName evidence="3">lipoate--protein ligase</fullName>
        <ecNumber evidence="3">6.3.1.20</ecNumber>
    </recommendedName>
</protein>
<name>A0A1A9L9I8_9FLAO</name>
<proteinExistence type="predicted"/>
<dbReference type="STRING" id="1385699.A7A78_08370"/>
<dbReference type="Pfam" id="PF21948">
    <property type="entry name" value="LplA-B_cat"/>
    <property type="match status" value="1"/>
</dbReference>
<feature type="coiled-coil region" evidence="8">
    <location>
        <begin position="286"/>
        <end position="313"/>
    </location>
</feature>
<dbReference type="GO" id="GO:0017118">
    <property type="term" value="F:lipoyltransferase activity"/>
    <property type="evidence" value="ECO:0007669"/>
    <property type="project" value="TreeGrafter"/>
</dbReference>
<evidence type="ECO:0000256" key="8">
    <source>
        <dbReference type="SAM" id="Coils"/>
    </source>
</evidence>
<keyword evidence="11" id="KW-1185">Reference proteome</keyword>
<evidence type="ECO:0000256" key="6">
    <source>
        <dbReference type="ARBA" id="ARBA00022840"/>
    </source>
</evidence>
<evidence type="ECO:0000256" key="7">
    <source>
        <dbReference type="ARBA" id="ARBA00048037"/>
    </source>
</evidence>
<evidence type="ECO:0000313" key="10">
    <source>
        <dbReference type="EMBL" id="OAD89999.1"/>
    </source>
</evidence>
<dbReference type="InterPro" id="IPR019491">
    <property type="entry name" value="Lipoate_protein_ligase_C"/>
</dbReference>
<evidence type="ECO:0000256" key="3">
    <source>
        <dbReference type="ARBA" id="ARBA00012367"/>
    </source>
</evidence>
<comment type="pathway">
    <text evidence="2">Protein modification; protein lipoylation via exogenous pathway; protein N(6)-(lipoyl)lysine from lipoate: step 1/2.</text>
</comment>
<dbReference type="Proteomes" id="UP000077552">
    <property type="component" value="Unassembled WGS sequence"/>
</dbReference>
<dbReference type="EMBL" id="LXIE01000051">
    <property type="protein sequence ID" value="OAD89999.1"/>
    <property type="molecule type" value="Genomic_DNA"/>
</dbReference>
<dbReference type="Gene3D" id="3.30.930.10">
    <property type="entry name" value="Bira Bifunctional Protein, Domain 2"/>
    <property type="match status" value="1"/>
</dbReference>
<dbReference type="RefSeq" id="WP_068763253.1">
    <property type="nucleotide sequence ID" value="NZ_LXIE01000051.1"/>
</dbReference>
<dbReference type="FunFam" id="3.30.930.10:FF:000072">
    <property type="entry name" value="Lipoate--protein ligase"/>
    <property type="match status" value="1"/>
</dbReference>
<evidence type="ECO:0000259" key="9">
    <source>
        <dbReference type="PROSITE" id="PS51733"/>
    </source>
</evidence>
<dbReference type="OrthoDB" id="9787898at2"/>
<dbReference type="NCBIfam" id="TIGR00545">
    <property type="entry name" value="lipoyltrans"/>
    <property type="match status" value="1"/>
</dbReference>
<keyword evidence="5" id="KW-0547">Nucleotide-binding</keyword>
<dbReference type="GO" id="GO:0005524">
    <property type="term" value="F:ATP binding"/>
    <property type="evidence" value="ECO:0007669"/>
    <property type="project" value="UniProtKB-KW"/>
</dbReference>
<keyword evidence="8" id="KW-0175">Coiled coil</keyword>
<accession>A0A1A9L9I8</accession>
<comment type="catalytic activity">
    <reaction evidence="7">
        <text>L-lysyl-[lipoyl-carrier protein] + (R)-lipoate + ATP = N(6)-[(R)-lipoyl]-L-lysyl-[lipoyl-carrier protein] + AMP + diphosphate + H(+)</text>
        <dbReference type="Rhea" id="RHEA:49288"/>
        <dbReference type="Rhea" id="RHEA-COMP:10500"/>
        <dbReference type="Rhea" id="RHEA-COMP:10502"/>
        <dbReference type="ChEBI" id="CHEBI:15378"/>
        <dbReference type="ChEBI" id="CHEBI:29969"/>
        <dbReference type="ChEBI" id="CHEBI:30616"/>
        <dbReference type="ChEBI" id="CHEBI:33019"/>
        <dbReference type="ChEBI" id="CHEBI:83088"/>
        <dbReference type="ChEBI" id="CHEBI:83099"/>
        <dbReference type="ChEBI" id="CHEBI:456215"/>
        <dbReference type="EC" id="6.3.1.20"/>
    </reaction>
</comment>
<keyword evidence="4 10" id="KW-0436">Ligase</keyword>
<dbReference type="SUPFAM" id="SSF82649">
    <property type="entry name" value="SufE/NifU"/>
    <property type="match status" value="1"/>
</dbReference>
<evidence type="ECO:0000256" key="1">
    <source>
        <dbReference type="ARBA" id="ARBA00005085"/>
    </source>
</evidence>
<organism evidence="10 11">
    <name type="scientific">Aequorivita soesokkakensis</name>
    <dbReference type="NCBI Taxonomy" id="1385699"/>
    <lineage>
        <taxon>Bacteria</taxon>
        <taxon>Pseudomonadati</taxon>
        <taxon>Bacteroidota</taxon>
        <taxon>Flavobacteriia</taxon>
        <taxon>Flavobacteriales</taxon>
        <taxon>Flavobacteriaceae</taxon>
        <taxon>Aequorivita</taxon>
    </lineage>
</organism>
<dbReference type="InterPro" id="IPR045864">
    <property type="entry name" value="aa-tRNA-synth_II/BPL/LPL"/>
</dbReference>
<evidence type="ECO:0000256" key="5">
    <source>
        <dbReference type="ARBA" id="ARBA00022741"/>
    </source>
</evidence>
<dbReference type="EC" id="6.3.1.20" evidence="3"/>
<evidence type="ECO:0000256" key="4">
    <source>
        <dbReference type="ARBA" id="ARBA00022598"/>
    </source>
</evidence>
<dbReference type="Pfam" id="PF10437">
    <property type="entry name" value="Lip_prot_lig_C"/>
    <property type="match status" value="1"/>
</dbReference>
<keyword evidence="6" id="KW-0067">ATP-binding</keyword>
<dbReference type="PANTHER" id="PTHR12561">
    <property type="entry name" value="LIPOATE-PROTEIN LIGASE"/>
    <property type="match status" value="1"/>
</dbReference>
<feature type="domain" description="BPL/LPL catalytic" evidence="9">
    <location>
        <begin position="27"/>
        <end position="214"/>
    </location>
</feature>
<dbReference type="GO" id="GO:0005737">
    <property type="term" value="C:cytoplasm"/>
    <property type="evidence" value="ECO:0007669"/>
    <property type="project" value="TreeGrafter"/>
</dbReference>
<comment type="caution">
    <text evidence="10">The sequence shown here is derived from an EMBL/GenBank/DDBJ whole genome shotgun (WGS) entry which is preliminary data.</text>
</comment>
<dbReference type="SUPFAM" id="SSF55681">
    <property type="entry name" value="Class II aaRS and biotin synthetases"/>
    <property type="match status" value="1"/>
</dbReference>
<dbReference type="Gene3D" id="3.30.390.50">
    <property type="entry name" value="CO dehydrogenase flavoprotein, C-terminal domain"/>
    <property type="match status" value="1"/>
</dbReference>
<comment type="pathway">
    <text evidence="1">Protein modification; protein lipoylation via exogenous pathway; protein N(6)-(lipoyl)lysine from lipoate: step 2/2.</text>
</comment>
<dbReference type="PROSITE" id="PS51733">
    <property type="entry name" value="BPL_LPL_CATALYTIC"/>
    <property type="match status" value="1"/>
</dbReference>
<evidence type="ECO:0000256" key="2">
    <source>
        <dbReference type="ARBA" id="ARBA00005124"/>
    </source>
</evidence>
<reference evidence="10 11" key="1">
    <citation type="submission" date="2016-05" db="EMBL/GenBank/DDBJ databases">
        <title>Genome sequencing of Vitellibacter soesokkakensis RSSK-12.</title>
        <authorList>
            <person name="Thevarajoo S."/>
            <person name="Selvaratnam C."/>
            <person name="Goh K.M."/>
            <person name="Chan K.-G."/>
            <person name="Chong C.S."/>
        </authorList>
    </citation>
    <scope>NUCLEOTIDE SEQUENCE [LARGE SCALE GENOMIC DNA]</scope>
    <source>
        <strain evidence="10 11">RSSK-12</strain>
    </source>
</reference>
<dbReference type="GO" id="GO:0016979">
    <property type="term" value="F:lipoate-protein ligase activity"/>
    <property type="evidence" value="ECO:0007669"/>
    <property type="project" value="UniProtKB-EC"/>
</dbReference>
<dbReference type="UniPathway" id="UPA00537">
    <property type="reaction ID" value="UER00594"/>
</dbReference>
<dbReference type="InterPro" id="IPR004562">
    <property type="entry name" value="LipoylTrfase_LipoateP_Ligase"/>
</dbReference>
<dbReference type="CDD" id="cd16443">
    <property type="entry name" value="LplA"/>
    <property type="match status" value="1"/>
</dbReference>
<dbReference type="PANTHER" id="PTHR12561:SF3">
    <property type="entry name" value="LIPOYLTRANSFERASE 1, MITOCHONDRIAL"/>
    <property type="match status" value="1"/>
</dbReference>
<evidence type="ECO:0000313" key="11">
    <source>
        <dbReference type="Proteomes" id="UP000077552"/>
    </source>
</evidence>
<sequence>MIFIENEGNTNPQLNLALEEFALRNFSAENDYLLFYINEPSIIIGRNQNTLEEINHEYVEKNNIHVVRRVSGGGAVYHDFGNLNFSFITNHDVKSLNNFKKFTAPVIKVLNTLGLDAELKGRNDIQVDEKKISGTAQFSTGKRMVSHGTLLFDTDLGEVVNALNVKMSKIESKGHKSVRSRVANISEFLKKPLKIEEFRQLLLEGLYEESEPFESYHLTPEEWKAVHQLKEEKYDTWDWNYGRSPKFNIQRSKRFTVGEIDLRIFVEKGHIKDFKIYGDFFGKEPVENLEKLLEGARYEKEDISELLKDIEIQEYFGDIPKIDFIELVYGADEF</sequence>